<evidence type="ECO:0000313" key="3">
    <source>
        <dbReference type="EMBL" id="MFC4769905.1"/>
    </source>
</evidence>
<dbReference type="InterPro" id="IPR051014">
    <property type="entry name" value="Cation_Transport_ATPase_IB"/>
</dbReference>
<comment type="similarity">
    <text evidence="1">Belongs to the cation transport ATPase (P-type) (TC 3.A.3) family. Type IB subfamily.</text>
</comment>
<gene>
    <name evidence="3" type="ORF">ACFO8Q_21605</name>
</gene>
<keyword evidence="2" id="KW-0812">Transmembrane</keyword>
<comment type="caution">
    <text evidence="3">The sequence shown here is derived from an EMBL/GenBank/DDBJ whole genome shotgun (WGS) entry which is preliminary data.</text>
</comment>
<keyword evidence="2" id="KW-1133">Transmembrane helix</keyword>
<protein>
    <recommendedName>
        <fullName evidence="5">Cation-transporting P-type ATPase C-terminal domain-containing protein</fullName>
    </recommendedName>
</protein>
<dbReference type="SUPFAM" id="SSF56784">
    <property type="entry name" value="HAD-like"/>
    <property type="match status" value="1"/>
</dbReference>
<evidence type="ECO:0000313" key="4">
    <source>
        <dbReference type="Proteomes" id="UP001596002"/>
    </source>
</evidence>
<sequence length="92" mass="9705">MARADIGIAMGGAGTDTALETADIVLMSDDLSKLPFTVRLSCEALAIIKQNLWFSLLVKAVFLVLTVIGLSNIWMAVFADTGAAMIVQTACV</sequence>
<dbReference type="InterPro" id="IPR036412">
    <property type="entry name" value="HAD-like_sf"/>
</dbReference>
<name>A0ABV9Q789_9BACL</name>
<evidence type="ECO:0008006" key="5">
    <source>
        <dbReference type="Google" id="ProtNLM"/>
    </source>
</evidence>
<dbReference type="EMBL" id="JBHSHC010000149">
    <property type="protein sequence ID" value="MFC4769905.1"/>
    <property type="molecule type" value="Genomic_DNA"/>
</dbReference>
<dbReference type="PANTHER" id="PTHR48085">
    <property type="entry name" value="CADMIUM/ZINC-TRANSPORTING ATPASE HMA2-RELATED"/>
    <property type="match status" value="1"/>
</dbReference>
<feature type="transmembrane region" description="Helical" evidence="2">
    <location>
        <begin position="56"/>
        <end position="77"/>
    </location>
</feature>
<organism evidence="3 4">
    <name type="scientific">Effusibacillus consociatus</name>
    <dbReference type="NCBI Taxonomy" id="1117041"/>
    <lineage>
        <taxon>Bacteria</taxon>
        <taxon>Bacillati</taxon>
        <taxon>Bacillota</taxon>
        <taxon>Bacilli</taxon>
        <taxon>Bacillales</taxon>
        <taxon>Alicyclobacillaceae</taxon>
        <taxon>Effusibacillus</taxon>
    </lineage>
</organism>
<evidence type="ECO:0000256" key="1">
    <source>
        <dbReference type="ARBA" id="ARBA00006024"/>
    </source>
</evidence>
<dbReference type="InterPro" id="IPR023214">
    <property type="entry name" value="HAD_sf"/>
</dbReference>
<dbReference type="PANTHER" id="PTHR48085:SF5">
    <property type="entry name" value="CADMIUM_ZINC-TRANSPORTING ATPASE HMA4-RELATED"/>
    <property type="match status" value="1"/>
</dbReference>
<dbReference type="Proteomes" id="UP001596002">
    <property type="component" value="Unassembled WGS sequence"/>
</dbReference>
<dbReference type="Gene3D" id="3.40.50.1000">
    <property type="entry name" value="HAD superfamily/HAD-like"/>
    <property type="match status" value="1"/>
</dbReference>
<keyword evidence="4" id="KW-1185">Reference proteome</keyword>
<accession>A0ABV9Q789</accession>
<dbReference type="RefSeq" id="WP_380028971.1">
    <property type="nucleotide sequence ID" value="NZ_JBHSHC010000149.1"/>
</dbReference>
<reference evidence="4" key="1">
    <citation type="journal article" date="2019" name="Int. J. Syst. Evol. Microbiol.">
        <title>The Global Catalogue of Microorganisms (GCM) 10K type strain sequencing project: providing services to taxonomists for standard genome sequencing and annotation.</title>
        <authorList>
            <consortium name="The Broad Institute Genomics Platform"/>
            <consortium name="The Broad Institute Genome Sequencing Center for Infectious Disease"/>
            <person name="Wu L."/>
            <person name="Ma J."/>
        </authorList>
    </citation>
    <scope>NUCLEOTIDE SEQUENCE [LARGE SCALE GENOMIC DNA]</scope>
    <source>
        <strain evidence="4">WYCCWR 12678</strain>
    </source>
</reference>
<proteinExistence type="inferred from homology"/>
<keyword evidence="2" id="KW-0472">Membrane</keyword>
<evidence type="ECO:0000256" key="2">
    <source>
        <dbReference type="SAM" id="Phobius"/>
    </source>
</evidence>